<proteinExistence type="predicted"/>
<organism evidence="2">
    <name type="scientific">Physcomitrium patens</name>
    <name type="common">Spreading-leaved earth moss</name>
    <name type="synonym">Physcomitrella patens</name>
    <dbReference type="NCBI Taxonomy" id="3218"/>
    <lineage>
        <taxon>Eukaryota</taxon>
        <taxon>Viridiplantae</taxon>
        <taxon>Streptophyta</taxon>
        <taxon>Embryophyta</taxon>
        <taxon>Bryophyta</taxon>
        <taxon>Bryophytina</taxon>
        <taxon>Bryopsida</taxon>
        <taxon>Funariidae</taxon>
        <taxon>Funariales</taxon>
        <taxon>Funariaceae</taxon>
        <taxon>Physcomitrium</taxon>
    </lineage>
</organism>
<sequence>MIRRSPWFAPRPHQQAHHGRNSSYIKCRPSIRSYRRRLKLWLELQHDPAVAPSDCLRCYRQGNGPQVAQSGITQLRTRSHPVEELTGSLARRYRSPRRCDSAVADTTPELAELMGNFALERVLDAGGKITSCHGSESRFPGGIVVNPVPSCVCHMPYTRLKADY</sequence>
<evidence type="ECO:0000313" key="3">
    <source>
        <dbReference type="EnsemblPlants" id="PAC:32957943.CDS.1"/>
    </source>
</evidence>
<dbReference type="EMBL" id="ABEU02000011">
    <property type="protein sequence ID" value="PNR45377.1"/>
    <property type="molecule type" value="Genomic_DNA"/>
</dbReference>
<keyword evidence="4" id="KW-1185">Reference proteome</keyword>
<dbReference type="InParanoid" id="A0A2K1JV25"/>
<gene>
    <name evidence="2" type="ORF">PHYPA_015148</name>
</gene>
<accession>A0A2K1JV25</accession>
<dbReference type="Proteomes" id="UP000006727">
    <property type="component" value="Chromosome 11"/>
</dbReference>
<evidence type="ECO:0000256" key="1">
    <source>
        <dbReference type="SAM" id="MobiDB-lite"/>
    </source>
</evidence>
<protein>
    <submittedName>
        <fullName evidence="2 3">Uncharacterized protein</fullName>
    </submittedName>
</protein>
<feature type="region of interest" description="Disordered" evidence="1">
    <location>
        <begin position="1"/>
        <end position="22"/>
    </location>
</feature>
<reference evidence="3" key="3">
    <citation type="submission" date="2020-12" db="UniProtKB">
        <authorList>
            <consortium name="EnsemblPlants"/>
        </authorList>
    </citation>
    <scope>IDENTIFICATION</scope>
</reference>
<dbReference type="AlphaFoldDB" id="A0A2K1JV25"/>
<dbReference type="EnsemblPlants" id="Pp3c11_17380V3.1">
    <property type="protein sequence ID" value="PAC:32957943.CDS.1"/>
    <property type="gene ID" value="Pp3c11_17380"/>
</dbReference>
<reference evidence="2 4" key="1">
    <citation type="journal article" date="2008" name="Science">
        <title>The Physcomitrella genome reveals evolutionary insights into the conquest of land by plants.</title>
        <authorList>
            <person name="Rensing S."/>
            <person name="Lang D."/>
            <person name="Zimmer A."/>
            <person name="Terry A."/>
            <person name="Salamov A."/>
            <person name="Shapiro H."/>
            <person name="Nishiyama T."/>
            <person name="Perroud P.-F."/>
            <person name="Lindquist E."/>
            <person name="Kamisugi Y."/>
            <person name="Tanahashi T."/>
            <person name="Sakakibara K."/>
            <person name="Fujita T."/>
            <person name="Oishi K."/>
            <person name="Shin-I T."/>
            <person name="Kuroki Y."/>
            <person name="Toyoda A."/>
            <person name="Suzuki Y."/>
            <person name="Hashimoto A."/>
            <person name="Yamaguchi K."/>
            <person name="Sugano A."/>
            <person name="Kohara Y."/>
            <person name="Fujiyama A."/>
            <person name="Anterola A."/>
            <person name="Aoki S."/>
            <person name="Ashton N."/>
            <person name="Barbazuk W.B."/>
            <person name="Barker E."/>
            <person name="Bennetzen J."/>
            <person name="Bezanilla M."/>
            <person name="Blankenship R."/>
            <person name="Cho S.H."/>
            <person name="Dutcher S."/>
            <person name="Estelle M."/>
            <person name="Fawcett J.A."/>
            <person name="Gundlach H."/>
            <person name="Hanada K."/>
            <person name="Heyl A."/>
            <person name="Hicks K.A."/>
            <person name="Hugh J."/>
            <person name="Lohr M."/>
            <person name="Mayer K."/>
            <person name="Melkozernov A."/>
            <person name="Murata T."/>
            <person name="Nelson D."/>
            <person name="Pils B."/>
            <person name="Prigge M."/>
            <person name="Reiss B."/>
            <person name="Renner T."/>
            <person name="Rombauts S."/>
            <person name="Rushton P."/>
            <person name="Sanderfoot A."/>
            <person name="Schween G."/>
            <person name="Shiu S.-H."/>
            <person name="Stueber K."/>
            <person name="Theodoulou F.L."/>
            <person name="Tu H."/>
            <person name="Van de Peer Y."/>
            <person name="Verrier P.J."/>
            <person name="Waters E."/>
            <person name="Wood A."/>
            <person name="Yang L."/>
            <person name="Cove D."/>
            <person name="Cuming A."/>
            <person name="Hasebe M."/>
            <person name="Lucas S."/>
            <person name="Mishler D.B."/>
            <person name="Reski R."/>
            <person name="Grigoriev I."/>
            <person name="Quatrano R.S."/>
            <person name="Boore J.L."/>
        </authorList>
    </citation>
    <scope>NUCLEOTIDE SEQUENCE [LARGE SCALE GENOMIC DNA]</scope>
    <source>
        <strain evidence="3 4">cv. Gransden 2004</strain>
    </source>
</reference>
<dbReference type="Gramene" id="Pp3c11_17380V3.1">
    <property type="protein sequence ID" value="PAC:32957943.CDS.1"/>
    <property type="gene ID" value="Pp3c11_17380"/>
</dbReference>
<reference evidence="2 4" key="2">
    <citation type="journal article" date="2018" name="Plant J.">
        <title>The Physcomitrella patens chromosome-scale assembly reveals moss genome structure and evolution.</title>
        <authorList>
            <person name="Lang D."/>
            <person name="Ullrich K.K."/>
            <person name="Murat F."/>
            <person name="Fuchs J."/>
            <person name="Jenkins J."/>
            <person name="Haas F.B."/>
            <person name="Piednoel M."/>
            <person name="Gundlach H."/>
            <person name="Van Bel M."/>
            <person name="Meyberg R."/>
            <person name="Vives C."/>
            <person name="Morata J."/>
            <person name="Symeonidi A."/>
            <person name="Hiss M."/>
            <person name="Muchero W."/>
            <person name="Kamisugi Y."/>
            <person name="Saleh O."/>
            <person name="Blanc G."/>
            <person name="Decker E.L."/>
            <person name="van Gessel N."/>
            <person name="Grimwood J."/>
            <person name="Hayes R.D."/>
            <person name="Graham S.W."/>
            <person name="Gunter L.E."/>
            <person name="McDaniel S.F."/>
            <person name="Hoernstein S.N.W."/>
            <person name="Larsson A."/>
            <person name="Li F.W."/>
            <person name="Perroud P.F."/>
            <person name="Phillips J."/>
            <person name="Ranjan P."/>
            <person name="Rokshar D.S."/>
            <person name="Rothfels C.J."/>
            <person name="Schneider L."/>
            <person name="Shu S."/>
            <person name="Stevenson D.W."/>
            <person name="Thummler F."/>
            <person name="Tillich M."/>
            <person name="Villarreal Aguilar J.C."/>
            <person name="Widiez T."/>
            <person name="Wong G.K."/>
            <person name="Wymore A."/>
            <person name="Zhang Y."/>
            <person name="Zimmer A.D."/>
            <person name="Quatrano R.S."/>
            <person name="Mayer K.F.X."/>
            <person name="Goodstein D."/>
            <person name="Casacuberta J.M."/>
            <person name="Vandepoele K."/>
            <person name="Reski R."/>
            <person name="Cuming A.C."/>
            <person name="Tuskan G.A."/>
            <person name="Maumus F."/>
            <person name="Salse J."/>
            <person name="Schmutz J."/>
            <person name="Rensing S.A."/>
        </authorList>
    </citation>
    <scope>NUCLEOTIDE SEQUENCE [LARGE SCALE GENOMIC DNA]</scope>
    <source>
        <strain evidence="3 4">cv. Gransden 2004</strain>
    </source>
</reference>
<name>A0A2K1JV25_PHYPA</name>
<evidence type="ECO:0000313" key="4">
    <source>
        <dbReference type="Proteomes" id="UP000006727"/>
    </source>
</evidence>
<evidence type="ECO:0000313" key="2">
    <source>
        <dbReference type="EMBL" id="PNR45377.1"/>
    </source>
</evidence>
<dbReference type="PaxDb" id="3218-PP1S80_104V6.1"/>